<dbReference type="PANTHER" id="PTHR44688:SF16">
    <property type="entry name" value="DNA-BINDING TRANSCRIPTIONAL ACTIVATOR DEVR_DOSR"/>
    <property type="match status" value="1"/>
</dbReference>
<dbReference type="SUPFAM" id="SSF52540">
    <property type="entry name" value="P-loop containing nucleoside triphosphate hydrolases"/>
    <property type="match status" value="1"/>
</dbReference>
<dbReference type="GO" id="GO:0003677">
    <property type="term" value="F:DNA binding"/>
    <property type="evidence" value="ECO:0007669"/>
    <property type="project" value="UniProtKB-KW"/>
</dbReference>
<dbReference type="PROSITE" id="PS50043">
    <property type="entry name" value="HTH_LUXR_2"/>
    <property type="match status" value="1"/>
</dbReference>
<evidence type="ECO:0000313" key="8">
    <source>
        <dbReference type="Proteomes" id="UP000756710"/>
    </source>
</evidence>
<dbReference type="AlphaFoldDB" id="A0A061A313"/>
<gene>
    <name evidence="7" type="ORF">J2Z30_005093</name>
    <name evidence="6" type="ORF">SIRAN9200</name>
</gene>
<proteinExistence type="predicted"/>
<dbReference type="Pfam" id="PF00196">
    <property type="entry name" value="GerE"/>
    <property type="match status" value="1"/>
</dbReference>
<dbReference type="InterPro" id="IPR036388">
    <property type="entry name" value="WH-like_DNA-bd_sf"/>
</dbReference>
<dbReference type="InterPro" id="IPR000792">
    <property type="entry name" value="Tscrpt_reg_LuxR_C"/>
</dbReference>
<dbReference type="Pfam" id="PF13191">
    <property type="entry name" value="AAA_16"/>
    <property type="match status" value="1"/>
</dbReference>
<evidence type="ECO:0000256" key="4">
    <source>
        <dbReference type="SAM" id="MobiDB-lite"/>
    </source>
</evidence>
<feature type="region of interest" description="Disordered" evidence="4">
    <location>
        <begin position="914"/>
        <end position="933"/>
    </location>
</feature>
<protein>
    <submittedName>
        <fullName evidence="7">DNA-binding NarL/FixJ family response regulator</fullName>
    </submittedName>
    <submittedName>
        <fullName evidence="6">Transcriptional regulator, LuxR family</fullName>
    </submittedName>
</protein>
<dbReference type="Proteomes" id="UP000756710">
    <property type="component" value="Unassembled WGS sequence"/>
</dbReference>
<accession>A0A061A313</accession>
<organism evidence="6">
    <name type="scientific">Streptomyces iranensis</name>
    <dbReference type="NCBI Taxonomy" id="576784"/>
    <lineage>
        <taxon>Bacteria</taxon>
        <taxon>Bacillati</taxon>
        <taxon>Actinomycetota</taxon>
        <taxon>Actinomycetes</taxon>
        <taxon>Kitasatosporales</taxon>
        <taxon>Streptomycetaceae</taxon>
        <taxon>Streptomyces</taxon>
        <taxon>Streptomyces violaceusniger group</taxon>
    </lineage>
</organism>
<dbReference type="PROSITE" id="PS00622">
    <property type="entry name" value="HTH_LUXR_1"/>
    <property type="match status" value="1"/>
</dbReference>
<evidence type="ECO:0000259" key="5">
    <source>
        <dbReference type="PROSITE" id="PS50043"/>
    </source>
</evidence>
<name>A0A061A313_9ACTN</name>
<keyword evidence="3" id="KW-0804">Transcription</keyword>
<evidence type="ECO:0000256" key="2">
    <source>
        <dbReference type="ARBA" id="ARBA00023125"/>
    </source>
</evidence>
<dbReference type="SMART" id="SM00421">
    <property type="entry name" value="HTH_LUXR"/>
    <property type="match status" value="1"/>
</dbReference>
<keyword evidence="2 7" id="KW-0238">DNA-binding</keyword>
<dbReference type="EMBL" id="JAGGLR010000014">
    <property type="protein sequence ID" value="MBP2064070.1"/>
    <property type="molecule type" value="Genomic_DNA"/>
</dbReference>
<evidence type="ECO:0000256" key="3">
    <source>
        <dbReference type="ARBA" id="ARBA00023163"/>
    </source>
</evidence>
<keyword evidence="1" id="KW-0805">Transcription regulation</keyword>
<dbReference type="CDD" id="cd06170">
    <property type="entry name" value="LuxR_C_like"/>
    <property type="match status" value="1"/>
</dbReference>
<dbReference type="PRINTS" id="PR00038">
    <property type="entry name" value="HTHLUXR"/>
</dbReference>
<dbReference type="RefSeq" id="WP_044580016.1">
    <property type="nucleotide sequence ID" value="NZ_BAABDR010000029.1"/>
</dbReference>
<dbReference type="InterPro" id="IPR016032">
    <property type="entry name" value="Sig_transdc_resp-reg_C-effctor"/>
</dbReference>
<reference evidence="7 8" key="2">
    <citation type="submission" date="2021-03" db="EMBL/GenBank/DDBJ databases">
        <title>Genomic Encyclopedia of Type Strains, Phase IV (KMG-IV): sequencing the most valuable type-strain genomes for metagenomic binning, comparative biology and taxonomic classification.</title>
        <authorList>
            <person name="Goeker M."/>
        </authorList>
    </citation>
    <scope>NUCLEOTIDE SEQUENCE [LARGE SCALE GENOMIC DNA]</scope>
    <source>
        <strain evidence="7 8">DSM 41954</strain>
    </source>
</reference>
<dbReference type="HOGENOM" id="CLU_006850_1_2_11"/>
<feature type="domain" description="HTH luxR-type" evidence="5">
    <location>
        <begin position="850"/>
        <end position="915"/>
    </location>
</feature>
<dbReference type="InterPro" id="IPR027417">
    <property type="entry name" value="P-loop_NTPase"/>
</dbReference>
<reference evidence="6" key="1">
    <citation type="submission" date="2014-05" db="EMBL/GenBank/DDBJ databases">
        <authorList>
            <person name="Horn Fabian"/>
        </authorList>
    </citation>
    <scope>NUCLEOTIDE SEQUENCE</scope>
</reference>
<dbReference type="SUPFAM" id="SSF46894">
    <property type="entry name" value="C-terminal effector domain of the bipartite response regulators"/>
    <property type="match status" value="1"/>
</dbReference>
<dbReference type="PANTHER" id="PTHR44688">
    <property type="entry name" value="DNA-BINDING TRANSCRIPTIONAL ACTIVATOR DEVR_DOSR"/>
    <property type="match status" value="1"/>
</dbReference>
<dbReference type="GO" id="GO:0006355">
    <property type="term" value="P:regulation of DNA-templated transcription"/>
    <property type="evidence" value="ECO:0007669"/>
    <property type="project" value="InterPro"/>
</dbReference>
<dbReference type="InterPro" id="IPR041664">
    <property type="entry name" value="AAA_16"/>
</dbReference>
<keyword evidence="8" id="KW-1185">Reference proteome</keyword>
<evidence type="ECO:0000313" key="7">
    <source>
        <dbReference type="EMBL" id="MBP2064070.1"/>
    </source>
</evidence>
<sequence length="933" mass="101352">MIERESELAELTAAFAESATEGVRVVALQGVVGTGKTALIDEFGDRARGAGARLLRASGAPTECSLSLGIVRQLLAGEVFDRDTAVIVGDLLDHQLLADAASDGVSRSRVLDGLATAVLELAGQSSVVIAIDDTQYLDAFSQDWLIYLIRRAGLARILIVLGWRDDSEMSPSNSRLLCAELYQQAYFRRLLLTPLSSSGVAELMTERLPESGATELAAKAHQLTGGNPLLLHALLEDSWAATGGDGPPAELDTGPELERAVQLVLRRCDPVTLRVAGAISVIGEPSRFALLGRLVGAEPDRVAVAMRVLAQIGLVEAGRMRHPIIASAVLNTFSAADRSELRWRAADLLKACGADSLTIADHFVASGRLDDPSAVPNLVEGAQQALEEGYPQRATELLRLAYQVDTDARRRVEILALLLRAEWRVDLGASVGRLSELTDAMLSGRLRGRHATMPIIIMSVQGRVADVCSVLSRLAADLPPDSQPSWEFEMMQMWLADMYPGIFRRAAGESRTNGTPIMPPGAIGYRLLEHFRSTHHQGATAERLVQADEALWQQPLTEINLLPVILALLTMVYAERLEEAERRCRGLMLTCLELQAPTWHALFCAIAAEIALRRGSLSIAATRAVAALELIPVAELGVLAGVPLSTLLTAQTLQGKHDEAARTLALPVPDVMFETPFGLFYLLARGRHYVERGLAQVAIDDFQAVGDLLDRWGMAQTEALPWRTEMAAAHLQLGDREVAARYAREQLRRIGQDGHLRVRGRTLRLLAATRELPLRPPVLRDAVDVLHRSGDKFELASALVALHDAYTQLGEAGRARSAARKANSLRQAFFAEQPARRVGAPDALDVPEETEVDMLMLSDAERRVVKFAEKGLTNREIAGRLYLTTSTIEQHLTRIYRKLGVSSRVQLLARLGPQPALPRPAHGEASASTPAGL</sequence>
<dbReference type="EMBL" id="LK022848">
    <property type="protein sequence ID" value="CDR16991.1"/>
    <property type="molecule type" value="Genomic_DNA"/>
</dbReference>
<dbReference type="Gene3D" id="1.10.10.10">
    <property type="entry name" value="Winged helix-like DNA-binding domain superfamily/Winged helix DNA-binding domain"/>
    <property type="match status" value="1"/>
</dbReference>
<evidence type="ECO:0000256" key="1">
    <source>
        <dbReference type="ARBA" id="ARBA00023015"/>
    </source>
</evidence>
<evidence type="ECO:0000313" key="6">
    <source>
        <dbReference type="EMBL" id="CDR16991.1"/>
    </source>
</evidence>